<evidence type="ECO:0000313" key="2">
    <source>
        <dbReference type="Proteomes" id="UP000198701"/>
    </source>
</evidence>
<reference evidence="1 2" key="1">
    <citation type="submission" date="2016-10" db="EMBL/GenBank/DDBJ databases">
        <authorList>
            <person name="de Groot N.N."/>
        </authorList>
    </citation>
    <scope>NUCLEOTIDE SEQUENCE [LARGE SCALE GENOMIC DNA]</scope>
    <source>
        <strain evidence="1 2">CGMCC 1.5382</strain>
    </source>
</reference>
<dbReference type="AlphaFoldDB" id="A0A1G8YAW6"/>
<protein>
    <submittedName>
        <fullName evidence="1">Uncharacterized protein</fullName>
    </submittedName>
</protein>
<dbReference type="Proteomes" id="UP000198701">
    <property type="component" value="Unassembled WGS sequence"/>
</dbReference>
<evidence type="ECO:0000313" key="1">
    <source>
        <dbReference type="EMBL" id="SDJ99803.1"/>
    </source>
</evidence>
<accession>A0A1G8YAW6</accession>
<organism evidence="1 2">
    <name type="scientific">Cryobacterium psychrotolerans</name>
    <dbReference type="NCBI Taxonomy" id="386301"/>
    <lineage>
        <taxon>Bacteria</taxon>
        <taxon>Bacillati</taxon>
        <taxon>Actinomycetota</taxon>
        <taxon>Actinomycetes</taxon>
        <taxon>Micrococcales</taxon>
        <taxon>Microbacteriaceae</taxon>
        <taxon>Cryobacterium</taxon>
    </lineage>
</organism>
<keyword evidence="2" id="KW-1185">Reference proteome</keyword>
<dbReference type="EMBL" id="FNFU01000002">
    <property type="protein sequence ID" value="SDJ99803.1"/>
    <property type="molecule type" value="Genomic_DNA"/>
</dbReference>
<gene>
    <name evidence="1" type="ORF">SAMN05216282_10279</name>
</gene>
<name>A0A1G8YAW6_9MICO</name>
<sequence>MGGSELASADWAENPHDEWMRVLDDLERFLGSFGDGLDATPWTAPVRLGPLPPALVGRAHKVLAGQRELVREIEAAQQAAGRHLAAVRAVSAARSAETSVYVDVMS</sequence>
<dbReference type="STRING" id="386301.SAMN05216282_10279"/>
<proteinExistence type="predicted"/>